<dbReference type="EMBL" id="JANPWB010000009">
    <property type="protein sequence ID" value="KAJ1148228.1"/>
    <property type="molecule type" value="Genomic_DNA"/>
</dbReference>
<reference evidence="2" key="1">
    <citation type="journal article" date="2022" name="bioRxiv">
        <title>Sequencing and chromosome-scale assembly of the giantPleurodeles waltlgenome.</title>
        <authorList>
            <person name="Brown T."/>
            <person name="Elewa A."/>
            <person name="Iarovenko S."/>
            <person name="Subramanian E."/>
            <person name="Araus A.J."/>
            <person name="Petzold A."/>
            <person name="Susuki M."/>
            <person name="Suzuki K.-i.T."/>
            <person name="Hayashi T."/>
            <person name="Toyoda A."/>
            <person name="Oliveira C."/>
            <person name="Osipova E."/>
            <person name="Leigh N.D."/>
            <person name="Simon A."/>
            <person name="Yun M.H."/>
        </authorList>
    </citation>
    <scope>NUCLEOTIDE SEQUENCE</scope>
    <source>
        <strain evidence="2">20211129_DDA</strain>
        <tissue evidence="2">Liver</tissue>
    </source>
</reference>
<evidence type="ECO:0000256" key="1">
    <source>
        <dbReference type="SAM" id="MobiDB-lite"/>
    </source>
</evidence>
<comment type="caution">
    <text evidence="2">The sequence shown here is derived from an EMBL/GenBank/DDBJ whole genome shotgun (WGS) entry which is preliminary data.</text>
</comment>
<feature type="region of interest" description="Disordered" evidence="1">
    <location>
        <begin position="54"/>
        <end position="85"/>
    </location>
</feature>
<evidence type="ECO:0000313" key="3">
    <source>
        <dbReference type="Proteomes" id="UP001066276"/>
    </source>
</evidence>
<evidence type="ECO:0000313" key="2">
    <source>
        <dbReference type="EMBL" id="KAJ1148228.1"/>
    </source>
</evidence>
<sequence length="131" mass="14091">MRRPLPSRPSLPSRRSCSRHGEEGRIRVQTAQYTGACLGHGSVRLGNLAAAAASGVLHPPGPPGERLLPQLSRPNLPSRRSCPRHCEEGRIRAQPAQYFGGRSRRSGEPSAQNAEEQRAAGGCCLLLLDAH</sequence>
<proteinExistence type="predicted"/>
<feature type="region of interest" description="Disordered" evidence="1">
    <location>
        <begin position="1"/>
        <end position="23"/>
    </location>
</feature>
<name>A0AAV7RBJ5_PLEWA</name>
<organism evidence="2 3">
    <name type="scientific">Pleurodeles waltl</name>
    <name type="common">Iberian ribbed newt</name>
    <dbReference type="NCBI Taxonomy" id="8319"/>
    <lineage>
        <taxon>Eukaryota</taxon>
        <taxon>Metazoa</taxon>
        <taxon>Chordata</taxon>
        <taxon>Craniata</taxon>
        <taxon>Vertebrata</taxon>
        <taxon>Euteleostomi</taxon>
        <taxon>Amphibia</taxon>
        <taxon>Batrachia</taxon>
        <taxon>Caudata</taxon>
        <taxon>Salamandroidea</taxon>
        <taxon>Salamandridae</taxon>
        <taxon>Pleurodelinae</taxon>
        <taxon>Pleurodeles</taxon>
    </lineage>
</organism>
<accession>A0AAV7RBJ5</accession>
<protein>
    <submittedName>
        <fullName evidence="2">Uncharacterized protein</fullName>
    </submittedName>
</protein>
<keyword evidence="3" id="KW-1185">Reference proteome</keyword>
<dbReference type="AlphaFoldDB" id="A0AAV7RBJ5"/>
<gene>
    <name evidence="2" type="ORF">NDU88_001065</name>
</gene>
<dbReference type="Proteomes" id="UP001066276">
    <property type="component" value="Chromosome 5"/>
</dbReference>